<evidence type="ECO:0000256" key="1">
    <source>
        <dbReference type="ARBA" id="ARBA00007162"/>
    </source>
</evidence>
<dbReference type="AlphaFoldDB" id="A0A5C1AAB1"/>
<dbReference type="RefSeq" id="WP_149109820.1">
    <property type="nucleotide sequence ID" value="NZ_CP042425.1"/>
</dbReference>
<dbReference type="Proteomes" id="UP000324974">
    <property type="component" value="Chromosome"/>
</dbReference>
<accession>A0A5C1AAB1</accession>
<organism evidence="5 6">
    <name type="scientific">Limnoglobus roseus</name>
    <dbReference type="NCBI Taxonomy" id="2598579"/>
    <lineage>
        <taxon>Bacteria</taxon>
        <taxon>Pseudomonadati</taxon>
        <taxon>Planctomycetota</taxon>
        <taxon>Planctomycetia</taxon>
        <taxon>Gemmatales</taxon>
        <taxon>Gemmataceae</taxon>
        <taxon>Limnoglobus</taxon>
    </lineage>
</organism>
<evidence type="ECO:0000256" key="4">
    <source>
        <dbReference type="SAM" id="Phobius"/>
    </source>
</evidence>
<feature type="compositionally biased region" description="Pro residues" evidence="3">
    <location>
        <begin position="141"/>
        <end position="151"/>
    </location>
</feature>
<dbReference type="OrthoDB" id="9781943at2"/>
<dbReference type="GO" id="GO:0043190">
    <property type="term" value="C:ATP-binding cassette (ABC) transporter complex"/>
    <property type="evidence" value="ECO:0007669"/>
    <property type="project" value="InterPro"/>
</dbReference>
<evidence type="ECO:0000256" key="3">
    <source>
        <dbReference type="SAM" id="MobiDB-lite"/>
    </source>
</evidence>
<dbReference type="SUPFAM" id="SSF53850">
    <property type="entry name" value="Periplasmic binding protein-like II"/>
    <property type="match status" value="1"/>
</dbReference>
<dbReference type="PANTHER" id="PTHR35841">
    <property type="entry name" value="PHOSPHONATES-BINDING PERIPLASMIC PROTEIN"/>
    <property type="match status" value="1"/>
</dbReference>
<dbReference type="Gene3D" id="3.40.190.10">
    <property type="entry name" value="Periplasmic binding protein-like II"/>
    <property type="match status" value="1"/>
</dbReference>
<sequence>MSESPSNPPPVGSVPPKPGGTSIARILVIAVGLAGVAGAAFGVVYYQNKDVPPVDTMKALKSAVTEVDRYSKLDPAYTDANGDLIADEPKDAAKFVNPAELTFTTVVFDDADKAEQIWKPFLDHLAQTTGKKVTYLKRVPGAPPASAPAPAPKKEEGEDSPPPGDPYALNAINEQLAAVREGKLHVTAFSTGSVTQAVSTAGFVPLFVPADVTGTFAYEMEIIVPAASPVQKPEDLKGKAIAFTGMSSNSGAKAPLVTLKEEFNLLPDRDYSFVFSGDHRHSIRDVAAGKVAAACVANDILGQMIAAGEVKADAFRSIYKSKPFPPVCFGVPVTLEPGLKASIRKAFETFNMAGTSVGERYKAQKRVKFVPVDYKKDFGYVREVDAKLSKFFEAK</sequence>
<feature type="transmembrane region" description="Helical" evidence="4">
    <location>
        <begin position="26"/>
        <end position="46"/>
    </location>
</feature>
<evidence type="ECO:0000313" key="5">
    <source>
        <dbReference type="EMBL" id="QEL14966.1"/>
    </source>
</evidence>
<dbReference type="KEGG" id="lrs:PX52LOC_01869"/>
<keyword evidence="4" id="KW-0472">Membrane</keyword>
<name>A0A5C1AAB1_9BACT</name>
<proteinExistence type="inferred from homology"/>
<feature type="region of interest" description="Disordered" evidence="3">
    <location>
        <begin position="138"/>
        <end position="168"/>
    </location>
</feature>
<keyword evidence="2" id="KW-0732">Signal</keyword>
<dbReference type="EMBL" id="CP042425">
    <property type="protein sequence ID" value="QEL14966.1"/>
    <property type="molecule type" value="Genomic_DNA"/>
</dbReference>
<protein>
    <submittedName>
        <fullName evidence="5">Phosphate/phosphite/phosphonate ABC transporter substrate-binding protein</fullName>
    </submittedName>
</protein>
<keyword evidence="4" id="KW-0812">Transmembrane</keyword>
<keyword evidence="4" id="KW-1133">Transmembrane helix</keyword>
<dbReference type="Pfam" id="PF12974">
    <property type="entry name" value="Phosphonate-bd"/>
    <property type="match status" value="1"/>
</dbReference>
<dbReference type="NCBIfam" id="TIGR01098">
    <property type="entry name" value="3A0109s03R"/>
    <property type="match status" value="1"/>
</dbReference>
<dbReference type="GO" id="GO:0055085">
    <property type="term" value="P:transmembrane transport"/>
    <property type="evidence" value="ECO:0007669"/>
    <property type="project" value="InterPro"/>
</dbReference>
<evidence type="ECO:0000313" key="6">
    <source>
        <dbReference type="Proteomes" id="UP000324974"/>
    </source>
</evidence>
<keyword evidence="6" id="KW-1185">Reference proteome</keyword>
<dbReference type="InterPro" id="IPR005770">
    <property type="entry name" value="PhnD"/>
</dbReference>
<dbReference type="PANTHER" id="PTHR35841:SF1">
    <property type="entry name" value="PHOSPHONATES-BINDING PERIPLASMIC PROTEIN"/>
    <property type="match status" value="1"/>
</dbReference>
<evidence type="ECO:0000256" key="2">
    <source>
        <dbReference type="ARBA" id="ARBA00022729"/>
    </source>
</evidence>
<comment type="similarity">
    <text evidence="1">Belongs to the phosphate/phosphite/phosphonate binding protein family.</text>
</comment>
<reference evidence="6" key="1">
    <citation type="submission" date="2019-08" db="EMBL/GenBank/DDBJ databases">
        <title>Limnoglobus roseus gen. nov., sp. nov., a novel freshwater planctomycete with a giant genome from the family Gemmataceae.</title>
        <authorList>
            <person name="Kulichevskaya I.S."/>
            <person name="Naumoff D.G."/>
            <person name="Miroshnikov K."/>
            <person name="Ivanova A."/>
            <person name="Philippov D.A."/>
            <person name="Hakobyan A."/>
            <person name="Rijpstra I.C."/>
            <person name="Sinninghe Damste J.S."/>
            <person name="Liesack W."/>
            <person name="Dedysh S.N."/>
        </authorList>
    </citation>
    <scope>NUCLEOTIDE SEQUENCE [LARGE SCALE GENOMIC DNA]</scope>
    <source>
        <strain evidence="6">PX52</strain>
    </source>
</reference>
<gene>
    <name evidence="5" type="ORF">PX52LOC_01869</name>
</gene>